<comment type="caution">
    <text evidence="1">The sequence shown here is derived from an EMBL/GenBank/DDBJ whole genome shotgun (WGS) entry which is preliminary data.</text>
</comment>
<keyword evidence="2" id="KW-1185">Reference proteome</keyword>
<protein>
    <submittedName>
        <fullName evidence="1">Uncharacterized protein</fullName>
    </submittedName>
</protein>
<reference evidence="1" key="1">
    <citation type="journal article" date="2020" name="Phytopathology">
        <title>Genome Sequence Resources of Colletotrichum truncatum, C. plurivorum, C. musicola, and C. sojae: Four Species Pathogenic to Soybean (Glycine max).</title>
        <authorList>
            <person name="Rogerio F."/>
            <person name="Boufleur T.R."/>
            <person name="Ciampi-Guillardi M."/>
            <person name="Sukno S.A."/>
            <person name="Thon M.R."/>
            <person name="Massola Junior N.S."/>
            <person name="Baroncelli R."/>
        </authorList>
    </citation>
    <scope>NUCLEOTIDE SEQUENCE</scope>
    <source>
        <strain evidence="1">LFN00145</strain>
    </source>
</reference>
<evidence type="ECO:0000313" key="2">
    <source>
        <dbReference type="Proteomes" id="UP000654918"/>
    </source>
</evidence>
<dbReference type="Proteomes" id="UP000654918">
    <property type="component" value="Unassembled WGS sequence"/>
</dbReference>
<dbReference type="AlphaFoldDB" id="A0A8H6JL47"/>
<name>A0A8H6JL47_9PEZI</name>
<organism evidence="1 2">
    <name type="scientific">Colletotrichum plurivorum</name>
    <dbReference type="NCBI Taxonomy" id="2175906"/>
    <lineage>
        <taxon>Eukaryota</taxon>
        <taxon>Fungi</taxon>
        <taxon>Dikarya</taxon>
        <taxon>Ascomycota</taxon>
        <taxon>Pezizomycotina</taxon>
        <taxon>Sordariomycetes</taxon>
        <taxon>Hypocreomycetidae</taxon>
        <taxon>Glomerellales</taxon>
        <taxon>Glomerellaceae</taxon>
        <taxon>Colletotrichum</taxon>
        <taxon>Colletotrichum orchidearum species complex</taxon>
    </lineage>
</organism>
<gene>
    <name evidence="1" type="ORF">CPLU01_14252</name>
</gene>
<accession>A0A8H6JL47</accession>
<sequence length="369" mass="40660">MAADAWVKAEINAFVLEKKQVRLIERFQHPARVSLPEINTSNGSVLLEHEHFTSQSGVAPPTPQEFSAIIYENDAKKTRDIVDELSFIATWATRSSDTPTATIFVKDFPAVQQFGNKAAQPVQQSPLWGILALSLSVMHCPNPPSSRRLHAPGDIEITTATVRALGLSNKLVALAGLFSGPTGVSRIQVQGLQSIHAGTHELSVNELSDHVFRILEMAPESSESFRARSWRHSILLRDLRRLGSYRGPSKVAKIQYGSLPPATDTPAINHCCSAAIKVQKMLEHASNRRPRKPANRLFRDPLFGPIGYDLRHSNTPSGLPDTYMAIAAAWHVNLSWYMTGGIYLIMRPAAARTVWRTHDKVADAATRAA</sequence>
<proteinExistence type="predicted"/>
<evidence type="ECO:0000313" key="1">
    <source>
        <dbReference type="EMBL" id="KAF6815005.1"/>
    </source>
</evidence>
<dbReference type="EMBL" id="WIGO01000367">
    <property type="protein sequence ID" value="KAF6815005.1"/>
    <property type="molecule type" value="Genomic_DNA"/>
</dbReference>